<keyword evidence="1" id="KW-0620">Polyamine biosynthesis</keyword>
<dbReference type="OrthoDB" id="9793351at2"/>
<dbReference type="InterPro" id="IPR029063">
    <property type="entry name" value="SAM-dependent_MTases_sf"/>
</dbReference>
<evidence type="ECO:0000313" key="3">
    <source>
        <dbReference type="Proteomes" id="UP000199250"/>
    </source>
</evidence>
<dbReference type="RefSeq" id="WP_090731270.1">
    <property type="nucleotide sequence ID" value="NZ_FNYQ01000025.1"/>
</dbReference>
<gene>
    <name evidence="2" type="ORF">SAMN04244572_01832</name>
</gene>
<dbReference type="Proteomes" id="UP000199250">
    <property type="component" value="Unassembled WGS sequence"/>
</dbReference>
<dbReference type="Pfam" id="PF01564">
    <property type="entry name" value="Spermine_synth"/>
    <property type="match status" value="1"/>
</dbReference>
<name>A0A1H6TWG0_9GAMM</name>
<sequence length="238" mass="25133">MKRFVLLDTAPIPENGGALCLYEYGEDFVIKIQGGSGNQLMNTRMHGSEDALGQIPCRKVASRPQARVLVGGLGMGFTLAAALKALGADAEVQVAELVPGVIEWNRGPLGEKAGHPLNDPRTTLLNEDVAAVLAREPGGYDAIMLDVDNGPEGLTQQANGWLYALDGLNACAQALRPQGVLAVWSASADRAFSGRLAKAGFRAEEVRVFAHGNKGTRHTIWIAELPPGGRSRAAGNGR</sequence>
<dbReference type="PANTHER" id="PTHR43317:SF3">
    <property type="entry name" value="BLR2883 PROTEIN"/>
    <property type="match status" value="1"/>
</dbReference>
<evidence type="ECO:0000256" key="1">
    <source>
        <dbReference type="ARBA" id="ARBA00023115"/>
    </source>
</evidence>
<reference evidence="2 3" key="1">
    <citation type="submission" date="2016-10" db="EMBL/GenBank/DDBJ databases">
        <authorList>
            <person name="de Groot N.N."/>
        </authorList>
    </citation>
    <scope>NUCLEOTIDE SEQUENCE [LARGE SCALE GENOMIC DNA]</scope>
    <source>
        <strain evidence="2 3">DSM 373</strain>
    </source>
</reference>
<dbReference type="SUPFAM" id="SSF53335">
    <property type="entry name" value="S-adenosyl-L-methionine-dependent methyltransferases"/>
    <property type="match status" value="1"/>
</dbReference>
<dbReference type="AlphaFoldDB" id="A0A1H6TWG0"/>
<evidence type="ECO:0000313" key="2">
    <source>
        <dbReference type="EMBL" id="SEI83556.1"/>
    </source>
</evidence>
<protein>
    <submittedName>
        <fullName evidence="2">Spermine/spermidine synthase</fullName>
    </submittedName>
</protein>
<organism evidence="2 3">
    <name type="scientific">Azotobacter beijerinckii</name>
    <dbReference type="NCBI Taxonomy" id="170623"/>
    <lineage>
        <taxon>Bacteria</taxon>
        <taxon>Pseudomonadati</taxon>
        <taxon>Pseudomonadota</taxon>
        <taxon>Gammaproteobacteria</taxon>
        <taxon>Pseudomonadales</taxon>
        <taxon>Pseudomonadaceae</taxon>
        <taxon>Azotobacter</taxon>
    </lineage>
</organism>
<dbReference type="PANTHER" id="PTHR43317">
    <property type="entry name" value="THERMOSPERMINE SYNTHASE ACAULIS5"/>
    <property type="match status" value="1"/>
</dbReference>
<proteinExistence type="predicted"/>
<accession>A0A1H6TWG0</accession>
<dbReference type="Gene3D" id="3.40.50.150">
    <property type="entry name" value="Vaccinia Virus protein VP39"/>
    <property type="match status" value="1"/>
</dbReference>
<dbReference type="GO" id="GO:0006596">
    <property type="term" value="P:polyamine biosynthetic process"/>
    <property type="evidence" value="ECO:0007669"/>
    <property type="project" value="UniProtKB-KW"/>
</dbReference>
<dbReference type="EMBL" id="FNYQ01000025">
    <property type="protein sequence ID" value="SEI83556.1"/>
    <property type="molecule type" value="Genomic_DNA"/>
</dbReference>